<keyword evidence="4" id="KW-0677">Repeat</keyword>
<evidence type="ECO:0000313" key="8">
    <source>
        <dbReference type="EMBL" id="GMI77912.1"/>
    </source>
</evidence>
<feature type="domain" description="Gnk2-homologous" evidence="7">
    <location>
        <begin position="25"/>
        <end position="127"/>
    </location>
</feature>
<dbReference type="CDD" id="cd23509">
    <property type="entry name" value="Gnk2-like"/>
    <property type="match status" value="1"/>
</dbReference>
<name>A0A9W7LUD5_HIBTR</name>
<feature type="signal peptide" evidence="6">
    <location>
        <begin position="1"/>
        <end position="24"/>
    </location>
</feature>
<dbReference type="AlphaFoldDB" id="A0A9W7LUD5"/>
<protein>
    <recommendedName>
        <fullName evidence="7">Gnk2-homologous domain-containing protein</fullName>
    </recommendedName>
</protein>
<dbReference type="InterPro" id="IPR038408">
    <property type="entry name" value="GNK2_sf"/>
</dbReference>
<evidence type="ECO:0000256" key="3">
    <source>
        <dbReference type="ARBA" id="ARBA00022729"/>
    </source>
</evidence>
<reference evidence="8" key="1">
    <citation type="submission" date="2023-05" db="EMBL/GenBank/DDBJ databases">
        <title>Genome and transcriptome analyses reveal genes involved in the formation of fine ridges on petal epidermal cells in Hibiscus trionum.</title>
        <authorList>
            <person name="Koshimizu S."/>
            <person name="Masuda S."/>
            <person name="Ishii T."/>
            <person name="Shirasu K."/>
            <person name="Hoshino A."/>
            <person name="Arita M."/>
        </authorList>
    </citation>
    <scope>NUCLEOTIDE SEQUENCE</scope>
    <source>
        <strain evidence="8">Hamamatsu line</strain>
    </source>
</reference>
<evidence type="ECO:0000313" key="9">
    <source>
        <dbReference type="Proteomes" id="UP001165190"/>
    </source>
</evidence>
<dbReference type="OrthoDB" id="4062651at2759"/>
<feature type="chain" id="PRO_5040741740" description="Gnk2-homologous domain-containing protein" evidence="6">
    <location>
        <begin position="25"/>
        <end position="162"/>
    </location>
</feature>
<dbReference type="GO" id="GO:0005576">
    <property type="term" value="C:extracellular region"/>
    <property type="evidence" value="ECO:0007669"/>
    <property type="project" value="UniProtKB-SubCell"/>
</dbReference>
<keyword evidence="2" id="KW-0964">Secreted</keyword>
<comment type="similarity">
    <text evidence="5">Belongs to the cysteine-rich repeat secretory protein family.</text>
</comment>
<keyword evidence="3 6" id="KW-0732">Signal</keyword>
<dbReference type="Gene3D" id="3.30.430.20">
    <property type="entry name" value="Gnk2 domain, C-X8-C-X2-C motif"/>
    <property type="match status" value="1"/>
</dbReference>
<keyword evidence="9" id="KW-1185">Reference proteome</keyword>
<dbReference type="InterPro" id="IPR050581">
    <property type="entry name" value="CRR_secretory_protein"/>
</dbReference>
<dbReference type="EMBL" id="BSYR01000014">
    <property type="protein sequence ID" value="GMI77912.1"/>
    <property type="molecule type" value="Genomic_DNA"/>
</dbReference>
<comment type="subcellular location">
    <subcellularLocation>
        <location evidence="1">Secreted</location>
    </subcellularLocation>
</comment>
<evidence type="ECO:0000256" key="4">
    <source>
        <dbReference type="ARBA" id="ARBA00022737"/>
    </source>
</evidence>
<dbReference type="Pfam" id="PF01657">
    <property type="entry name" value="Stress-antifung"/>
    <property type="match status" value="1"/>
</dbReference>
<evidence type="ECO:0000259" key="7">
    <source>
        <dbReference type="PROSITE" id="PS51473"/>
    </source>
</evidence>
<gene>
    <name evidence="8" type="ORF">HRI_001460500</name>
</gene>
<evidence type="ECO:0000256" key="6">
    <source>
        <dbReference type="SAM" id="SignalP"/>
    </source>
</evidence>
<organism evidence="8 9">
    <name type="scientific">Hibiscus trionum</name>
    <name type="common">Flower of an hour</name>
    <dbReference type="NCBI Taxonomy" id="183268"/>
    <lineage>
        <taxon>Eukaryota</taxon>
        <taxon>Viridiplantae</taxon>
        <taxon>Streptophyta</taxon>
        <taxon>Embryophyta</taxon>
        <taxon>Tracheophyta</taxon>
        <taxon>Spermatophyta</taxon>
        <taxon>Magnoliopsida</taxon>
        <taxon>eudicotyledons</taxon>
        <taxon>Gunneridae</taxon>
        <taxon>Pentapetalae</taxon>
        <taxon>rosids</taxon>
        <taxon>malvids</taxon>
        <taxon>Malvales</taxon>
        <taxon>Malvaceae</taxon>
        <taxon>Malvoideae</taxon>
        <taxon>Hibiscus</taxon>
    </lineage>
</organism>
<comment type="caution">
    <text evidence="8">The sequence shown here is derived from an EMBL/GenBank/DDBJ whole genome shotgun (WGS) entry which is preliminary data.</text>
</comment>
<dbReference type="PANTHER" id="PTHR32411">
    <property type="entry name" value="CYSTEINE-RICH REPEAT SECRETORY PROTEIN 38-RELATED"/>
    <property type="match status" value="1"/>
</dbReference>
<evidence type="ECO:0000256" key="1">
    <source>
        <dbReference type="ARBA" id="ARBA00004613"/>
    </source>
</evidence>
<sequence length="162" mass="18333">MSSSRFVFFIYLITFVFLLETAFGADSISFGCFNSRNPSSCCFESNVNKLIAYLSGQASPTRYTLGLVGKNPNQVYGLALCRRDLSDSDCKTCIGEAGSYIRERCRSYSAAVIRYDKCFLKFSSTPFSRRIHNVYEVYKSNSNKVSESHSFNEMTKGLMRHC</sequence>
<accession>A0A9W7LUD5</accession>
<dbReference type="InterPro" id="IPR002902">
    <property type="entry name" value="GNK2"/>
</dbReference>
<dbReference type="Proteomes" id="UP001165190">
    <property type="component" value="Unassembled WGS sequence"/>
</dbReference>
<dbReference type="PANTHER" id="PTHR32411:SF43">
    <property type="entry name" value="CYSTEINE-RICH REPEAT SECRETORY PROTEIN 38"/>
    <property type="match status" value="1"/>
</dbReference>
<evidence type="ECO:0000256" key="2">
    <source>
        <dbReference type="ARBA" id="ARBA00022525"/>
    </source>
</evidence>
<dbReference type="PROSITE" id="PS51473">
    <property type="entry name" value="GNK2"/>
    <property type="match status" value="1"/>
</dbReference>
<evidence type="ECO:0000256" key="5">
    <source>
        <dbReference type="ARBA" id="ARBA00038515"/>
    </source>
</evidence>
<proteinExistence type="inferred from homology"/>